<sequence>MKCCFVCICAILTLPYVTSIRCYDCNLCPSATNVIDCNNDTDTPKYDACAKTTFEIDHDGHKTGMYYLTCTVKAKCDIEGERYCDKTALKTLRMTVNKCDHSCCSKDKCNAPDPQPGKIHLTSVAVNMTIGKTAQSAPTSVSSEATSAQLITTFLNLAVIFALIIIV</sequence>
<evidence type="ECO:0000313" key="3">
    <source>
        <dbReference type="Proteomes" id="UP001159427"/>
    </source>
</evidence>
<proteinExistence type="predicted"/>
<comment type="caution">
    <text evidence="2">The sequence shown here is derived from an EMBL/GenBank/DDBJ whole genome shotgun (WGS) entry which is preliminary data.</text>
</comment>
<feature type="signal peptide" evidence="1">
    <location>
        <begin position="1"/>
        <end position="19"/>
    </location>
</feature>
<keyword evidence="3" id="KW-1185">Reference proteome</keyword>
<name>A0ABN8MK08_9CNID</name>
<evidence type="ECO:0000313" key="2">
    <source>
        <dbReference type="EMBL" id="CAH3030073.1"/>
    </source>
</evidence>
<gene>
    <name evidence="2" type="ORF">PEVE_00037360</name>
</gene>
<accession>A0ABN8MK08</accession>
<feature type="chain" id="PRO_5046105083" evidence="1">
    <location>
        <begin position="20"/>
        <end position="167"/>
    </location>
</feature>
<keyword evidence="1" id="KW-0732">Signal</keyword>
<dbReference type="Proteomes" id="UP001159427">
    <property type="component" value="Unassembled WGS sequence"/>
</dbReference>
<organism evidence="2 3">
    <name type="scientific">Porites evermanni</name>
    <dbReference type="NCBI Taxonomy" id="104178"/>
    <lineage>
        <taxon>Eukaryota</taxon>
        <taxon>Metazoa</taxon>
        <taxon>Cnidaria</taxon>
        <taxon>Anthozoa</taxon>
        <taxon>Hexacorallia</taxon>
        <taxon>Scleractinia</taxon>
        <taxon>Fungiina</taxon>
        <taxon>Poritidae</taxon>
        <taxon>Porites</taxon>
    </lineage>
</organism>
<reference evidence="2 3" key="1">
    <citation type="submission" date="2022-05" db="EMBL/GenBank/DDBJ databases">
        <authorList>
            <consortium name="Genoscope - CEA"/>
            <person name="William W."/>
        </authorList>
    </citation>
    <scope>NUCLEOTIDE SEQUENCE [LARGE SCALE GENOMIC DNA]</scope>
</reference>
<protein>
    <submittedName>
        <fullName evidence="2">Uncharacterized protein</fullName>
    </submittedName>
</protein>
<evidence type="ECO:0000256" key="1">
    <source>
        <dbReference type="SAM" id="SignalP"/>
    </source>
</evidence>
<dbReference type="EMBL" id="CALNXI010000610">
    <property type="protein sequence ID" value="CAH3030073.1"/>
    <property type="molecule type" value="Genomic_DNA"/>
</dbReference>